<dbReference type="InterPro" id="IPR000073">
    <property type="entry name" value="AB_hydrolase_1"/>
</dbReference>
<dbReference type="PRINTS" id="PR00793">
    <property type="entry name" value="PROAMNOPTASE"/>
</dbReference>
<dbReference type="InterPro" id="IPR029058">
    <property type="entry name" value="AB_hydrolase_fold"/>
</dbReference>
<dbReference type="InterPro" id="IPR005944">
    <property type="entry name" value="Pro_iminopeptidase"/>
</dbReference>
<proteinExistence type="inferred from homology"/>
<keyword evidence="8" id="KW-0378">Hydrolase</keyword>
<evidence type="ECO:0000256" key="9">
    <source>
        <dbReference type="ARBA" id="ARBA00029605"/>
    </source>
</evidence>
<evidence type="ECO:0000256" key="8">
    <source>
        <dbReference type="ARBA" id="ARBA00022801"/>
    </source>
</evidence>
<dbReference type="Pfam" id="PF00561">
    <property type="entry name" value="Abhydrolase_1"/>
    <property type="match status" value="1"/>
</dbReference>
<reference evidence="11" key="1">
    <citation type="journal article" date="2020" name="Nature">
        <title>Giant virus diversity and host interactions through global metagenomics.</title>
        <authorList>
            <person name="Schulz F."/>
            <person name="Roux S."/>
            <person name="Paez-Espino D."/>
            <person name="Jungbluth S."/>
            <person name="Walsh D.A."/>
            <person name="Denef V.J."/>
            <person name="McMahon K.D."/>
            <person name="Konstantinidis K.T."/>
            <person name="Eloe-Fadrosh E.A."/>
            <person name="Kyrpides N.C."/>
            <person name="Woyke T."/>
        </authorList>
    </citation>
    <scope>NUCLEOTIDE SEQUENCE</scope>
    <source>
        <strain evidence="11">GVMAG-S-1101165-84</strain>
    </source>
</reference>
<accession>A0A6C0K3S2</accession>
<dbReference type="GO" id="GO:0005737">
    <property type="term" value="C:cytoplasm"/>
    <property type="evidence" value="ECO:0007669"/>
    <property type="project" value="UniProtKB-SubCell"/>
</dbReference>
<dbReference type="NCBIfam" id="TIGR01249">
    <property type="entry name" value="pro_imino_pep_1"/>
    <property type="match status" value="1"/>
</dbReference>
<evidence type="ECO:0000256" key="2">
    <source>
        <dbReference type="ARBA" id="ARBA00004496"/>
    </source>
</evidence>
<dbReference type="GO" id="GO:0006508">
    <property type="term" value="P:proteolysis"/>
    <property type="evidence" value="ECO:0007669"/>
    <property type="project" value="UniProtKB-KW"/>
</dbReference>
<keyword evidence="7" id="KW-0645">Protease</keyword>
<dbReference type="PANTHER" id="PTHR43722">
    <property type="entry name" value="PROLINE IMINOPEPTIDASE"/>
    <property type="match status" value="1"/>
</dbReference>
<dbReference type="EMBL" id="MN740781">
    <property type="protein sequence ID" value="QHU11347.1"/>
    <property type="molecule type" value="Genomic_DNA"/>
</dbReference>
<organism evidence="11">
    <name type="scientific">viral metagenome</name>
    <dbReference type="NCBI Taxonomy" id="1070528"/>
    <lineage>
        <taxon>unclassified sequences</taxon>
        <taxon>metagenomes</taxon>
        <taxon>organismal metagenomes</taxon>
    </lineage>
</organism>
<evidence type="ECO:0000256" key="4">
    <source>
        <dbReference type="ARBA" id="ARBA00012568"/>
    </source>
</evidence>
<dbReference type="PANTHER" id="PTHR43722:SF1">
    <property type="entry name" value="PROLINE IMINOPEPTIDASE"/>
    <property type="match status" value="1"/>
</dbReference>
<dbReference type="AlphaFoldDB" id="A0A6C0K3S2"/>
<evidence type="ECO:0000256" key="3">
    <source>
        <dbReference type="ARBA" id="ARBA00010088"/>
    </source>
</evidence>
<evidence type="ECO:0000256" key="1">
    <source>
        <dbReference type="ARBA" id="ARBA00001585"/>
    </source>
</evidence>
<evidence type="ECO:0000313" key="11">
    <source>
        <dbReference type="EMBL" id="QHU11347.1"/>
    </source>
</evidence>
<evidence type="ECO:0000256" key="5">
    <source>
        <dbReference type="ARBA" id="ARBA00022438"/>
    </source>
</evidence>
<dbReference type="InterPro" id="IPR002410">
    <property type="entry name" value="Peptidase_S33"/>
</dbReference>
<dbReference type="Gene3D" id="3.40.50.1820">
    <property type="entry name" value="alpha/beta hydrolase"/>
    <property type="match status" value="1"/>
</dbReference>
<name>A0A6C0K3S2_9ZZZZ</name>
<evidence type="ECO:0000256" key="7">
    <source>
        <dbReference type="ARBA" id="ARBA00022670"/>
    </source>
</evidence>
<feature type="domain" description="AB hydrolase-1" evidence="10">
    <location>
        <begin position="41"/>
        <end position="297"/>
    </location>
</feature>
<dbReference type="EC" id="3.4.11.5" evidence="4"/>
<evidence type="ECO:0000259" key="10">
    <source>
        <dbReference type="Pfam" id="PF00561"/>
    </source>
</evidence>
<sequence>MTQTRKATNPKPFRTGFLSVSKNHRIYYEEFGLEGGVPATMLHGGPGGGLNRTFATLFDLRKWHLVLFDQRGCGKSIPSSVDSLAYNTTWDLVADMEQLRTHLSFQKWFVGGGSWGTTLALAYAERHPSRVSGILLRGVCVLEPYEFEWLYEQGGASEVFPDTWSGFLEPLPPSVRLKGYKEIMKTYQRLLTDPKTQKAAVKGWWNWESSVSFLIPKVDDTPPNQATSLAILENHYFRHNGWLQPQQLIKNAYRLKGIPMTIVHGRYDMVCPVRSAWRLHLAVPESKLVIVPNAGHGMKEPKTFEIMKQALRRMYRSLA</sequence>
<keyword evidence="5" id="KW-0031">Aminopeptidase</keyword>
<dbReference type="SUPFAM" id="SSF53474">
    <property type="entry name" value="alpha/beta-Hydrolases"/>
    <property type="match status" value="1"/>
</dbReference>
<comment type="similarity">
    <text evidence="3">Belongs to the peptidase S33 family.</text>
</comment>
<protein>
    <recommendedName>
        <fullName evidence="4">prolyl aminopeptidase</fullName>
        <ecNumber evidence="4">3.4.11.5</ecNumber>
    </recommendedName>
    <alternativeName>
        <fullName evidence="9">Prolyl aminopeptidase</fullName>
    </alternativeName>
</protein>
<evidence type="ECO:0000256" key="6">
    <source>
        <dbReference type="ARBA" id="ARBA00022490"/>
    </source>
</evidence>
<dbReference type="GO" id="GO:0004177">
    <property type="term" value="F:aminopeptidase activity"/>
    <property type="evidence" value="ECO:0007669"/>
    <property type="project" value="UniProtKB-KW"/>
</dbReference>
<comment type="catalytic activity">
    <reaction evidence="1">
        <text>Release of N-terminal proline from a peptide.</text>
        <dbReference type="EC" id="3.4.11.5"/>
    </reaction>
</comment>
<dbReference type="PIRSF" id="PIRSF006431">
    <property type="entry name" value="Pept_S33"/>
    <property type="match status" value="1"/>
</dbReference>
<keyword evidence="6" id="KW-0963">Cytoplasm</keyword>
<comment type="subcellular location">
    <subcellularLocation>
        <location evidence="2">Cytoplasm</location>
    </subcellularLocation>
</comment>